<dbReference type="EMBL" id="CP045851">
    <property type="protein sequence ID" value="QGG96439.1"/>
    <property type="molecule type" value="Genomic_DNA"/>
</dbReference>
<accession>A0A5Q2RI24</accession>
<evidence type="ECO:0000256" key="1">
    <source>
        <dbReference type="SAM" id="MobiDB-lite"/>
    </source>
</evidence>
<feature type="compositionally biased region" description="Low complexity" evidence="1">
    <location>
        <begin position="1"/>
        <end position="18"/>
    </location>
</feature>
<dbReference type="Proteomes" id="UP000334019">
    <property type="component" value="Chromosome"/>
</dbReference>
<feature type="region of interest" description="Disordered" evidence="1">
    <location>
        <begin position="1"/>
        <end position="21"/>
    </location>
</feature>
<name>A0A5Q2RI24_9ACTN</name>
<dbReference type="InterPro" id="IPR014917">
    <property type="entry name" value="DUF1800"/>
</dbReference>
<dbReference type="Pfam" id="PF08811">
    <property type="entry name" value="DUF1800"/>
    <property type="match status" value="1"/>
</dbReference>
<evidence type="ECO:0000313" key="2">
    <source>
        <dbReference type="EMBL" id="QGG96439.1"/>
    </source>
</evidence>
<dbReference type="AlphaFoldDB" id="A0A5Q2RI24"/>
<evidence type="ECO:0000313" key="3">
    <source>
        <dbReference type="Proteomes" id="UP000334019"/>
    </source>
</evidence>
<organism evidence="2 3">
    <name type="scientific">Actinomarinicola tropica</name>
    <dbReference type="NCBI Taxonomy" id="2789776"/>
    <lineage>
        <taxon>Bacteria</taxon>
        <taxon>Bacillati</taxon>
        <taxon>Actinomycetota</taxon>
        <taxon>Acidimicrobiia</taxon>
        <taxon>Acidimicrobiales</taxon>
        <taxon>Iamiaceae</taxon>
        <taxon>Actinomarinicola</taxon>
    </lineage>
</organism>
<proteinExistence type="predicted"/>
<gene>
    <name evidence="2" type="ORF">GH723_15760</name>
</gene>
<dbReference type="KEGG" id="atq:GH723_15760"/>
<keyword evidence="3" id="KW-1185">Reference proteome</keyword>
<sequence>MTSRSGAGAGPSSAPRSRVPTPTADVAHLLRRAGFGAPTARVATLAAEEWADLVDLLLDAGPAPADPYPGTGTTSSWNAFVAMIQAWIDRMANGPTPLLEKMTLIWHGHLTTSLSKTYEPAWLWEQNRVLRRNALGNLRTMLKEVAVTPAMLDYLDNRHNRVGAPNENWARELMELFVLGAGSGYTQDDVVAMSRAWTGHTIDGATRTYRFRSDRHDSGQKTLLGVTRNWDGPEAIDHLLDGPLRMTAARFVARKVFAHLAHPSPSSGTVDALATTFAASDWDIRTLVRSILLHADFRSTAARQGLVRAPVEFAAAVTRCSGLPVGTVHPEWWLHDMGQRPFDPPNVSGWRQNEYWLTTSAMGVRFKMARNVTWGLYEDPNFLPGFESGTPTQVVSAVCDRFEVTPSPATRTRLEAQVSELRAAGHSWAVRPNLITLVMVTPEFNLA</sequence>
<protein>
    <submittedName>
        <fullName evidence="2">DUF1800 family protein</fullName>
    </submittedName>
</protein>
<reference evidence="2 3" key="1">
    <citation type="submission" date="2019-11" db="EMBL/GenBank/DDBJ databases">
        <authorList>
            <person name="He Y."/>
        </authorList>
    </citation>
    <scope>NUCLEOTIDE SEQUENCE [LARGE SCALE GENOMIC DNA]</scope>
    <source>
        <strain evidence="2 3">SCSIO 58843</strain>
    </source>
</reference>